<evidence type="ECO:0000313" key="2">
    <source>
        <dbReference type="EMBL" id="KAH7366732.1"/>
    </source>
</evidence>
<accession>A0A8K0X4F5</accession>
<protein>
    <submittedName>
        <fullName evidence="2">Uncharacterized protein</fullName>
    </submittedName>
</protein>
<keyword evidence="3" id="KW-1185">Reference proteome</keyword>
<feature type="compositionally biased region" description="Basic and acidic residues" evidence="1">
    <location>
        <begin position="137"/>
        <end position="150"/>
    </location>
</feature>
<dbReference type="AlphaFoldDB" id="A0A8K0X4F5"/>
<dbReference type="EMBL" id="JAGPXD010000002">
    <property type="protein sequence ID" value="KAH7366732.1"/>
    <property type="molecule type" value="Genomic_DNA"/>
</dbReference>
<comment type="caution">
    <text evidence="2">The sequence shown here is derived from an EMBL/GenBank/DDBJ whole genome shotgun (WGS) entry which is preliminary data.</text>
</comment>
<feature type="region of interest" description="Disordered" evidence="1">
    <location>
        <begin position="14"/>
        <end position="61"/>
    </location>
</feature>
<proteinExistence type="predicted"/>
<feature type="region of interest" description="Disordered" evidence="1">
    <location>
        <begin position="137"/>
        <end position="164"/>
    </location>
</feature>
<evidence type="ECO:0000313" key="3">
    <source>
        <dbReference type="Proteomes" id="UP000813385"/>
    </source>
</evidence>
<feature type="compositionally biased region" description="Basic and acidic residues" evidence="1">
    <location>
        <begin position="41"/>
        <end position="56"/>
    </location>
</feature>
<reference evidence="2" key="1">
    <citation type="journal article" date="2021" name="Nat. Commun.">
        <title>Genetic determinants of endophytism in the Arabidopsis root mycobiome.</title>
        <authorList>
            <person name="Mesny F."/>
            <person name="Miyauchi S."/>
            <person name="Thiergart T."/>
            <person name="Pickel B."/>
            <person name="Atanasova L."/>
            <person name="Karlsson M."/>
            <person name="Huettel B."/>
            <person name="Barry K.W."/>
            <person name="Haridas S."/>
            <person name="Chen C."/>
            <person name="Bauer D."/>
            <person name="Andreopoulos W."/>
            <person name="Pangilinan J."/>
            <person name="LaButti K."/>
            <person name="Riley R."/>
            <person name="Lipzen A."/>
            <person name="Clum A."/>
            <person name="Drula E."/>
            <person name="Henrissat B."/>
            <person name="Kohler A."/>
            <person name="Grigoriev I.V."/>
            <person name="Martin F.M."/>
            <person name="Hacquard S."/>
        </authorList>
    </citation>
    <scope>NUCLEOTIDE SEQUENCE</scope>
    <source>
        <strain evidence="2">MPI-CAGE-AT-0016</strain>
    </source>
</reference>
<dbReference type="Proteomes" id="UP000813385">
    <property type="component" value="Unassembled WGS sequence"/>
</dbReference>
<evidence type="ECO:0000256" key="1">
    <source>
        <dbReference type="SAM" id="MobiDB-lite"/>
    </source>
</evidence>
<feature type="compositionally biased region" description="Low complexity" evidence="1">
    <location>
        <begin position="17"/>
        <end position="40"/>
    </location>
</feature>
<gene>
    <name evidence="2" type="ORF">B0T11DRAFT_46716</name>
</gene>
<organism evidence="2 3">
    <name type="scientific">Plectosphaerella cucumerina</name>
    <dbReference type="NCBI Taxonomy" id="40658"/>
    <lineage>
        <taxon>Eukaryota</taxon>
        <taxon>Fungi</taxon>
        <taxon>Dikarya</taxon>
        <taxon>Ascomycota</taxon>
        <taxon>Pezizomycotina</taxon>
        <taxon>Sordariomycetes</taxon>
        <taxon>Hypocreomycetidae</taxon>
        <taxon>Glomerellales</taxon>
        <taxon>Plectosphaerellaceae</taxon>
        <taxon>Plectosphaerella</taxon>
    </lineage>
</organism>
<name>A0A8K0X4F5_9PEZI</name>
<sequence length="209" mass="23719">MWCDAKRERVLQRGARGRLTPLPRPIPLRLVPRKTGQTRQQQDRDCRQQKSQRSEPDPEETVLQTLLLPVENRCRWQHPHPTRVGHPGLETLVSQDQFTSFITSQTTLRTTMNVATVTHRRPGPLNGTQMRKQVLRQEKATSRTDHRQNTYDDGVGNVRGKGTSAPRLMRRGAREDPICSGGPIWRESSGETACFGRHRSALAHVAPPT</sequence>